<keyword evidence="1" id="KW-0812">Transmembrane</keyword>
<feature type="non-terminal residue" evidence="2">
    <location>
        <position position="1"/>
    </location>
</feature>
<protein>
    <submittedName>
        <fullName evidence="2">Uncharacterized protein</fullName>
    </submittedName>
</protein>
<feature type="transmembrane region" description="Helical" evidence="1">
    <location>
        <begin position="78"/>
        <end position="99"/>
    </location>
</feature>
<dbReference type="AlphaFoldDB" id="A0AAV6LVW8"/>
<evidence type="ECO:0000256" key="1">
    <source>
        <dbReference type="SAM" id="Phobius"/>
    </source>
</evidence>
<dbReference type="Proteomes" id="UP000685013">
    <property type="component" value="Chromosome 20"/>
</dbReference>
<name>A0AAV6LVW8_9ROSI</name>
<accession>A0AAV6LVW8</accession>
<keyword evidence="1" id="KW-1133">Transmembrane helix</keyword>
<comment type="caution">
    <text evidence="2">The sequence shown here is derived from an EMBL/GenBank/DDBJ whole genome shotgun (WGS) entry which is preliminary data.</text>
</comment>
<proteinExistence type="predicted"/>
<keyword evidence="3" id="KW-1185">Reference proteome</keyword>
<dbReference type="EMBL" id="JAGKQH010000020">
    <property type="protein sequence ID" value="KAG6571245.1"/>
    <property type="molecule type" value="Genomic_DNA"/>
</dbReference>
<gene>
    <name evidence="2" type="ORF">SDJN03_30160</name>
</gene>
<organism evidence="2 3">
    <name type="scientific">Cucurbita argyrosperma subsp. sororia</name>
    <dbReference type="NCBI Taxonomy" id="37648"/>
    <lineage>
        <taxon>Eukaryota</taxon>
        <taxon>Viridiplantae</taxon>
        <taxon>Streptophyta</taxon>
        <taxon>Embryophyta</taxon>
        <taxon>Tracheophyta</taxon>
        <taxon>Spermatophyta</taxon>
        <taxon>Magnoliopsida</taxon>
        <taxon>eudicotyledons</taxon>
        <taxon>Gunneridae</taxon>
        <taxon>Pentapetalae</taxon>
        <taxon>rosids</taxon>
        <taxon>fabids</taxon>
        <taxon>Cucurbitales</taxon>
        <taxon>Cucurbitaceae</taxon>
        <taxon>Cucurbiteae</taxon>
        <taxon>Cucurbita</taxon>
    </lineage>
</organism>
<sequence length="105" mass="11887">MYGLDVPTGTRGPIFTHELALDEYSTNPAYMQKLTLSVHMFPSTHSGACTRLSVQFLVRSSGKAQHTPTVFNQLNYSAQYRVFGLVSYVFGLFLTYFDLHLRSKD</sequence>
<evidence type="ECO:0000313" key="3">
    <source>
        <dbReference type="Proteomes" id="UP000685013"/>
    </source>
</evidence>
<keyword evidence="1" id="KW-0472">Membrane</keyword>
<evidence type="ECO:0000313" key="2">
    <source>
        <dbReference type="EMBL" id="KAG6571245.1"/>
    </source>
</evidence>
<reference evidence="2 3" key="1">
    <citation type="journal article" date="2021" name="Hortic Res">
        <title>The domestication of Cucurbita argyrosperma as revealed by the genome of its wild relative.</title>
        <authorList>
            <person name="Barrera-Redondo J."/>
            <person name="Sanchez-de la Vega G."/>
            <person name="Aguirre-Liguori J.A."/>
            <person name="Castellanos-Morales G."/>
            <person name="Gutierrez-Guerrero Y.T."/>
            <person name="Aguirre-Dugua X."/>
            <person name="Aguirre-Planter E."/>
            <person name="Tenaillon M.I."/>
            <person name="Lira-Saade R."/>
            <person name="Eguiarte L.E."/>
        </authorList>
    </citation>
    <scope>NUCLEOTIDE SEQUENCE [LARGE SCALE GENOMIC DNA]</scope>
    <source>
        <strain evidence="2">JBR-2021</strain>
    </source>
</reference>